<accession>A0A1U9VLI1</accession>
<dbReference type="AlphaFoldDB" id="A0A1U9VLI1"/>
<reference evidence="1 2" key="1">
    <citation type="submission" date="2017-02" db="EMBL/GenBank/DDBJ databases">
        <title>Blood Disease Bacterium A2-HR MARDI.</title>
        <authorList>
            <person name="Badrun R."/>
            <person name="Abu Bakar N."/>
            <person name="Laboh R."/>
        </authorList>
    </citation>
    <scope>NUCLEOTIDE SEQUENCE [LARGE SCALE GENOMIC DNA]</scope>
    <source>
        <strain evidence="1 2">A2-HR MARDI</strain>
    </source>
</reference>
<protein>
    <submittedName>
        <fullName evidence="1">Uncharacterized protein</fullName>
    </submittedName>
</protein>
<organism evidence="1 2">
    <name type="scientific">blood disease bacterium A2-HR MARDI</name>
    <dbReference type="NCBI Taxonomy" id="1944648"/>
    <lineage>
        <taxon>Bacteria</taxon>
        <taxon>Pseudomonadati</taxon>
        <taxon>Pseudomonadota</taxon>
        <taxon>Betaproteobacteria</taxon>
        <taxon>Burkholderiales</taxon>
        <taxon>Burkholderiaceae</taxon>
        <taxon>Ralstonia</taxon>
        <taxon>Ralstonia solanacearum species complex</taxon>
    </lineage>
</organism>
<gene>
    <name evidence="1" type="ORF">B0B51_02995</name>
</gene>
<dbReference type="Proteomes" id="UP000189628">
    <property type="component" value="Chromosome"/>
</dbReference>
<evidence type="ECO:0000313" key="1">
    <source>
        <dbReference type="EMBL" id="AQW31426.1"/>
    </source>
</evidence>
<dbReference type="SUPFAM" id="SSF52058">
    <property type="entry name" value="L domain-like"/>
    <property type="match status" value="1"/>
</dbReference>
<proteinExistence type="predicted"/>
<sequence>MRDKAGSFPDVPAVDSVRALRVWHCKYKSLAKLNAFHNLEELVIASFPDDSFTALEGVGKLRYLSVLHMPKIKSLAPLANLGELESLSLATSPTWDASGKCTVVESLEPLVSLHKLKHLELFGVRPQDASLAVLEKCKSLESVRLSQYPKEEVERFISVTGVRNAFNPKPSLIG</sequence>
<dbReference type="Gene3D" id="3.80.10.10">
    <property type="entry name" value="Ribonuclease Inhibitor"/>
    <property type="match status" value="1"/>
</dbReference>
<evidence type="ECO:0000313" key="2">
    <source>
        <dbReference type="Proteomes" id="UP000189628"/>
    </source>
</evidence>
<dbReference type="EMBL" id="CP019911">
    <property type="protein sequence ID" value="AQW31426.1"/>
    <property type="molecule type" value="Genomic_DNA"/>
</dbReference>
<dbReference type="InterPro" id="IPR032675">
    <property type="entry name" value="LRR_dom_sf"/>
</dbReference>
<name>A0A1U9VLI1_9RALS</name>